<organism evidence="3 4">
    <name type="scientific">Shewanella livingstonensis</name>
    <dbReference type="NCBI Taxonomy" id="150120"/>
    <lineage>
        <taxon>Bacteria</taxon>
        <taxon>Pseudomonadati</taxon>
        <taxon>Pseudomonadota</taxon>
        <taxon>Gammaproteobacteria</taxon>
        <taxon>Alteromonadales</taxon>
        <taxon>Shewanellaceae</taxon>
        <taxon>Shewanella</taxon>
    </lineage>
</organism>
<dbReference type="SUPFAM" id="SSF53474">
    <property type="entry name" value="alpha/beta-Hydrolases"/>
    <property type="match status" value="1"/>
</dbReference>
<evidence type="ECO:0000259" key="2">
    <source>
        <dbReference type="Pfam" id="PF00561"/>
    </source>
</evidence>
<gene>
    <name evidence="3" type="ORF">EGC82_11645</name>
</gene>
<dbReference type="RefSeq" id="WP_124730911.1">
    <property type="nucleotide sequence ID" value="NZ_CBCSKC010000009.1"/>
</dbReference>
<dbReference type="Proteomes" id="UP000278035">
    <property type="component" value="Chromosome"/>
</dbReference>
<dbReference type="OrthoDB" id="6251202at2"/>
<accession>A0A3G8LXD0</accession>
<keyword evidence="3" id="KW-0378">Hydrolase</keyword>
<protein>
    <submittedName>
        <fullName evidence="3">Alpha/beta hydrolase</fullName>
    </submittedName>
</protein>
<keyword evidence="1" id="KW-1133">Transmembrane helix</keyword>
<dbReference type="PRINTS" id="PR00111">
    <property type="entry name" value="ABHYDROLASE"/>
</dbReference>
<dbReference type="EMBL" id="CP034015">
    <property type="protein sequence ID" value="AZG73358.1"/>
    <property type="molecule type" value="Genomic_DNA"/>
</dbReference>
<keyword evidence="4" id="KW-1185">Reference proteome</keyword>
<name>A0A3G8LXD0_9GAMM</name>
<keyword evidence="1" id="KW-0812">Transmembrane</keyword>
<feature type="domain" description="AB hydrolase-1" evidence="2">
    <location>
        <begin position="68"/>
        <end position="302"/>
    </location>
</feature>
<dbReference type="PANTHER" id="PTHR46438:SF11">
    <property type="entry name" value="LIPASE-RELATED"/>
    <property type="match status" value="1"/>
</dbReference>
<dbReference type="Pfam" id="PF00561">
    <property type="entry name" value="Abhydrolase_1"/>
    <property type="match status" value="1"/>
</dbReference>
<dbReference type="GO" id="GO:0016787">
    <property type="term" value="F:hydrolase activity"/>
    <property type="evidence" value="ECO:0007669"/>
    <property type="project" value="UniProtKB-KW"/>
</dbReference>
<dbReference type="InterPro" id="IPR029058">
    <property type="entry name" value="AB_hydrolase_fold"/>
</dbReference>
<dbReference type="PROSITE" id="PS51257">
    <property type="entry name" value="PROKAR_LIPOPROTEIN"/>
    <property type="match status" value="1"/>
</dbReference>
<reference evidence="4" key="1">
    <citation type="submission" date="2018-11" db="EMBL/GenBank/DDBJ databases">
        <title>Shewanella sp. M2.</title>
        <authorList>
            <person name="Hwang Y.J."/>
            <person name="Hwang C.Y."/>
        </authorList>
    </citation>
    <scope>NUCLEOTIDE SEQUENCE [LARGE SCALE GENOMIC DNA]</scope>
    <source>
        <strain evidence="4">LMG 19866</strain>
    </source>
</reference>
<dbReference type="InterPro" id="IPR000073">
    <property type="entry name" value="AB_hydrolase_1"/>
</dbReference>
<evidence type="ECO:0000313" key="3">
    <source>
        <dbReference type="EMBL" id="AZG73358.1"/>
    </source>
</evidence>
<dbReference type="Gene3D" id="3.40.50.1820">
    <property type="entry name" value="alpha/beta hydrolase"/>
    <property type="match status" value="1"/>
</dbReference>
<evidence type="ECO:0000313" key="4">
    <source>
        <dbReference type="Proteomes" id="UP000278035"/>
    </source>
</evidence>
<evidence type="ECO:0000256" key="1">
    <source>
        <dbReference type="SAM" id="Phobius"/>
    </source>
</evidence>
<dbReference type="PANTHER" id="PTHR46438">
    <property type="entry name" value="ALPHA/BETA-HYDROLASES SUPERFAMILY PROTEIN"/>
    <property type="match status" value="1"/>
</dbReference>
<keyword evidence="1" id="KW-0472">Membrane</keyword>
<dbReference type="KEGG" id="slj:EGC82_11645"/>
<dbReference type="AlphaFoldDB" id="A0A3G8LXD0"/>
<sequence length="322" mass="35912">MFGLLKYFLYLLLVLLACLAIFIYLNQAPDKSVAELSKRWAQPPSQFVNIAGMNIHLRDEGPKSDQEPIVLIHGTSASLHTWDGWADALKEQRRVIRFDLPGFGLTGPDPDNNYTIEHYADVVAAVLDELKIQNCVLAGNSLGGYVSWATAVRYPNRVSKLVLVDSSGYPFEPESIPLAFKLSQNPLTSVLLKNVLPKSLVARSVKNVYGNPDLVSDELIDRYYDLSLRRGNRDALKARFKQTLPGLLVNKINTIDVPTLILWGAKDRLIPPKYAIQFNRDIADSTLVVFDELGHVPHEEDPQSTVLAVKKFLATHPPSIKS</sequence>
<proteinExistence type="predicted"/>
<feature type="transmembrane region" description="Helical" evidence="1">
    <location>
        <begin position="7"/>
        <end position="25"/>
    </location>
</feature>